<evidence type="ECO:0000256" key="1">
    <source>
        <dbReference type="SAM" id="Phobius"/>
    </source>
</evidence>
<feature type="transmembrane region" description="Helical" evidence="1">
    <location>
        <begin position="73"/>
        <end position="91"/>
    </location>
</feature>
<accession>A0ABS8D1Z3</accession>
<dbReference type="InterPro" id="IPR000620">
    <property type="entry name" value="EamA_dom"/>
</dbReference>
<reference evidence="3" key="1">
    <citation type="submission" date="2021-10" db="EMBL/GenBank/DDBJ databases">
        <title>The complete genome sequence of Leeia sp. TBRC 13508.</title>
        <authorList>
            <person name="Charoenyingcharoen P."/>
            <person name="Yukphan P."/>
        </authorList>
    </citation>
    <scope>NUCLEOTIDE SEQUENCE</scope>
    <source>
        <strain evidence="3">TBRC 13508</strain>
    </source>
</reference>
<feature type="domain" description="EamA" evidence="2">
    <location>
        <begin position="9"/>
        <end position="139"/>
    </location>
</feature>
<comment type="caution">
    <text evidence="3">The sequence shown here is derived from an EMBL/GenBank/DDBJ whole genome shotgun (WGS) entry which is preliminary data.</text>
</comment>
<keyword evidence="4" id="KW-1185">Reference proteome</keyword>
<dbReference type="Proteomes" id="UP001165395">
    <property type="component" value="Unassembled WGS sequence"/>
</dbReference>
<feature type="transmembrane region" description="Helical" evidence="1">
    <location>
        <begin position="245"/>
        <end position="264"/>
    </location>
</feature>
<name>A0ABS8D1Z3_9NEIS</name>
<feature type="transmembrane region" description="Helical" evidence="1">
    <location>
        <begin position="40"/>
        <end position="61"/>
    </location>
</feature>
<feature type="transmembrane region" description="Helical" evidence="1">
    <location>
        <begin position="181"/>
        <end position="201"/>
    </location>
</feature>
<dbReference type="PANTHER" id="PTHR22911">
    <property type="entry name" value="ACYL-MALONYL CONDENSING ENZYME-RELATED"/>
    <property type="match status" value="1"/>
</dbReference>
<keyword evidence="1" id="KW-0472">Membrane</keyword>
<sequence>MNARSNRQIGILGLLFAAALWGAMWYPYRWLHTQGLTMDLAQIANYVIAILIGGVLLFGVLKRPWEFNWRVALMGLSAGWSNVSYVFAVLHGEVMRISLLFYLAPVWTLILAWIFLGEKPNKFGWLVFAFSFAGAACMLWQPSLGLPLPQTEYEWAALSGGVCFALNNVQSRQIPHIDPAVKSFSVWCGCLLMAVGAMFLFDGQPAKLLDLSASVWLVLLLIGGALVIASLGMQFALRYIGATEAMVIMLFELVVAAVSAWWLAGEVLSLREWTGGAMILAGSLFSGQLAHTEEEHA</sequence>
<dbReference type="InterPro" id="IPR037185">
    <property type="entry name" value="EmrE-like"/>
</dbReference>
<keyword evidence="1" id="KW-0812">Transmembrane</keyword>
<feature type="transmembrane region" description="Helical" evidence="1">
    <location>
        <begin position="97"/>
        <end position="116"/>
    </location>
</feature>
<dbReference type="RefSeq" id="WP_227177749.1">
    <property type="nucleotide sequence ID" value="NZ_JAJBZT010000001.1"/>
</dbReference>
<dbReference type="Pfam" id="PF00892">
    <property type="entry name" value="EamA"/>
    <property type="match status" value="2"/>
</dbReference>
<proteinExistence type="predicted"/>
<feature type="transmembrane region" description="Helical" evidence="1">
    <location>
        <begin position="9"/>
        <end position="28"/>
    </location>
</feature>
<feature type="transmembrane region" description="Helical" evidence="1">
    <location>
        <begin position="123"/>
        <end position="141"/>
    </location>
</feature>
<protein>
    <submittedName>
        <fullName evidence="3">DMT family transporter</fullName>
    </submittedName>
</protein>
<dbReference type="SUPFAM" id="SSF103481">
    <property type="entry name" value="Multidrug resistance efflux transporter EmrE"/>
    <property type="match status" value="2"/>
</dbReference>
<organism evidence="3 4">
    <name type="scientific">Leeia speluncae</name>
    <dbReference type="NCBI Taxonomy" id="2884804"/>
    <lineage>
        <taxon>Bacteria</taxon>
        <taxon>Pseudomonadati</taxon>
        <taxon>Pseudomonadota</taxon>
        <taxon>Betaproteobacteria</taxon>
        <taxon>Neisseriales</taxon>
        <taxon>Leeiaceae</taxon>
        <taxon>Leeia</taxon>
    </lineage>
</organism>
<evidence type="ECO:0000313" key="4">
    <source>
        <dbReference type="Proteomes" id="UP001165395"/>
    </source>
</evidence>
<dbReference type="EMBL" id="JAJBZT010000001">
    <property type="protein sequence ID" value="MCB6182221.1"/>
    <property type="molecule type" value="Genomic_DNA"/>
</dbReference>
<evidence type="ECO:0000259" key="2">
    <source>
        <dbReference type="Pfam" id="PF00892"/>
    </source>
</evidence>
<feature type="domain" description="EamA" evidence="2">
    <location>
        <begin position="156"/>
        <end position="285"/>
    </location>
</feature>
<gene>
    <name evidence="3" type="ORF">LIN78_01450</name>
</gene>
<keyword evidence="1" id="KW-1133">Transmembrane helix</keyword>
<evidence type="ECO:0000313" key="3">
    <source>
        <dbReference type="EMBL" id="MCB6182221.1"/>
    </source>
</evidence>
<dbReference type="PANTHER" id="PTHR22911:SF137">
    <property type="entry name" value="SOLUTE CARRIER FAMILY 35 MEMBER G2-RELATED"/>
    <property type="match status" value="1"/>
</dbReference>
<feature type="transmembrane region" description="Helical" evidence="1">
    <location>
        <begin position="213"/>
        <end position="233"/>
    </location>
</feature>